<dbReference type="PANTHER" id="PTHR24220">
    <property type="entry name" value="IMPORT ATP-BINDING PROTEIN"/>
    <property type="match status" value="1"/>
</dbReference>
<dbReference type="GO" id="GO:0016887">
    <property type="term" value="F:ATP hydrolysis activity"/>
    <property type="evidence" value="ECO:0007669"/>
    <property type="project" value="InterPro"/>
</dbReference>
<dbReference type="InterPro" id="IPR015854">
    <property type="entry name" value="ABC_transpr_LolD-like"/>
</dbReference>
<keyword evidence="3 5" id="KW-0067">ATP-binding</keyword>
<organism evidence="5 6">
    <name type="scientific">Actinacidiphila glaucinigra</name>
    <dbReference type="NCBI Taxonomy" id="235986"/>
    <lineage>
        <taxon>Bacteria</taxon>
        <taxon>Bacillati</taxon>
        <taxon>Actinomycetota</taxon>
        <taxon>Actinomycetes</taxon>
        <taxon>Kitasatosporales</taxon>
        <taxon>Streptomycetaceae</taxon>
        <taxon>Actinacidiphila</taxon>
    </lineage>
</organism>
<dbReference type="SUPFAM" id="SSF52540">
    <property type="entry name" value="P-loop containing nucleoside triphosphate hydrolases"/>
    <property type="match status" value="1"/>
</dbReference>
<dbReference type="AlphaFoldDB" id="A0A239ANX6"/>
<dbReference type="FunFam" id="3.40.50.300:FF:000032">
    <property type="entry name" value="Export ABC transporter ATP-binding protein"/>
    <property type="match status" value="1"/>
</dbReference>
<evidence type="ECO:0000259" key="4">
    <source>
        <dbReference type="PROSITE" id="PS50893"/>
    </source>
</evidence>
<dbReference type="Proteomes" id="UP000198280">
    <property type="component" value="Unassembled WGS sequence"/>
</dbReference>
<sequence>MTTTTAHPTATATAARAVDLSKVYGDGETRVVALDAVSVEFRAGEFTAIMGPSGSGKSTLMHCMAGLDTVSSGSARIGDTELSALKDKQLTKLRRDKIGFVFQAFNLLPTLTAAENITLPMDIAGRKADKQWLDRVVDTVGLSERLSHRPSQLSGGQQQRVAVARALASRPEIIFADEPTGNLDSRSGAEILGFLRNSVKELGQTVVMVTHDPVAASYADRVVFLADGRIVDELHGPTADTVLERMKRFDAKGRTS</sequence>
<dbReference type="CDD" id="cd03255">
    <property type="entry name" value="ABC_MJ0796_LolCDE_FtsE"/>
    <property type="match status" value="1"/>
</dbReference>
<dbReference type="InterPro" id="IPR003439">
    <property type="entry name" value="ABC_transporter-like_ATP-bd"/>
</dbReference>
<keyword evidence="6" id="KW-1185">Reference proteome</keyword>
<dbReference type="Gene3D" id="3.40.50.300">
    <property type="entry name" value="P-loop containing nucleotide triphosphate hydrolases"/>
    <property type="match status" value="1"/>
</dbReference>
<dbReference type="EMBL" id="FZOF01000002">
    <property type="protein sequence ID" value="SNR97365.1"/>
    <property type="molecule type" value="Genomic_DNA"/>
</dbReference>
<reference evidence="5 6" key="1">
    <citation type="submission" date="2017-06" db="EMBL/GenBank/DDBJ databases">
        <authorList>
            <person name="Kim H.J."/>
            <person name="Triplett B.A."/>
        </authorList>
    </citation>
    <scope>NUCLEOTIDE SEQUENCE [LARGE SCALE GENOMIC DNA]</scope>
    <source>
        <strain evidence="5 6">CGMCC 4.1858</strain>
    </source>
</reference>
<feature type="domain" description="ABC transporter" evidence="4">
    <location>
        <begin position="15"/>
        <end position="252"/>
    </location>
</feature>
<evidence type="ECO:0000256" key="2">
    <source>
        <dbReference type="ARBA" id="ARBA00022741"/>
    </source>
</evidence>
<dbReference type="InterPro" id="IPR017911">
    <property type="entry name" value="MacB-like_ATP-bd"/>
</dbReference>
<proteinExistence type="predicted"/>
<protein>
    <submittedName>
        <fullName evidence="5">Putative ABC transport system ATP-binding protein</fullName>
    </submittedName>
</protein>
<keyword evidence="2" id="KW-0547">Nucleotide-binding</keyword>
<dbReference type="InterPro" id="IPR017871">
    <property type="entry name" value="ABC_transporter-like_CS"/>
</dbReference>
<dbReference type="InterPro" id="IPR003593">
    <property type="entry name" value="AAA+_ATPase"/>
</dbReference>
<dbReference type="GO" id="GO:0005886">
    <property type="term" value="C:plasma membrane"/>
    <property type="evidence" value="ECO:0007669"/>
    <property type="project" value="TreeGrafter"/>
</dbReference>
<evidence type="ECO:0000313" key="5">
    <source>
        <dbReference type="EMBL" id="SNR97365.1"/>
    </source>
</evidence>
<dbReference type="PANTHER" id="PTHR24220:SF685">
    <property type="entry name" value="ABC TRANSPORTER RELATED"/>
    <property type="match status" value="1"/>
</dbReference>
<dbReference type="PROSITE" id="PS50893">
    <property type="entry name" value="ABC_TRANSPORTER_2"/>
    <property type="match status" value="1"/>
</dbReference>
<dbReference type="Pfam" id="PF00005">
    <property type="entry name" value="ABC_tran"/>
    <property type="match status" value="1"/>
</dbReference>
<dbReference type="GO" id="GO:0098796">
    <property type="term" value="C:membrane protein complex"/>
    <property type="evidence" value="ECO:0007669"/>
    <property type="project" value="UniProtKB-ARBA"/>
</dbReference>
<dbReference type="SMART" id="SM00382">
    <property type="entry name" value="AAA"/>
    <property type="match status" value="1"/>
</dbReference>
<evidence type="ECO:0000256" key="3">
    <source>
        <dbReference type="ARBA" id="ARBA00022840"/>
    </source>
</evidence>
<dbReference type="GO" id="GO:0005524">
    <property type="term" value="F:ATP binding"/>
    <property type="evidence" value="ECO:0007669"/>
    <property type="project" value="UniProtKB-KW"/>
</dbReference>
<dbReference type="InterPro" id="IPR027417">
    <property type="entry name" value="P-loop_NTPase"/>
</dbReference>
<keyword evidence="1" id="KW-0813">Transport</keyword>
<dbReference type="GO" id="GO:0022857">
    <property type="term" value="F:transmembrane transporter activity"/>
    <property type="evidence" value="ECO:0007669"/>
    <property type="project" value="TreeGrafter"/>
</dbReference>
<gene>
    <name evidence="5" type="ORF">SAMN05216252_10278</name>
</gene>
<evidence type="ECO:0000313" key="6">
    <source>
        <dbReference type="Proteomes" id="UP000198280"/>
    </source>
</evidence>
<dbReference type="PROSITE" id="PS00211">
    <property type="entry name" value="ABC_TRANSPORTER_1"/>
    <property type="match status" value="1"/>
</dbReference>
<evidence type="ECO:0000256" key="1">
    <source>
        <dbReference type="ARBA" id="ARBA00022448"/>
    </source>
</evidence>
<dbReference type="OrthoDB" id="9802264at2"/>
<name>A0A239ANX6_9ACTN</name>
<accession>A0A239ANX6</accession>